<dbReference type="HOGENOM" id="CLU_3051451_0_0_1"/>
<reference evidence="2" key="1">
    <citation type="journal article" date="2013" name="G3 (Bethesda)">
        <title>Comparative genomics of a plant-pathogenic fungus, Pyrenophora tritici-repentis, reveals transduplication and the impact of repeat elements on pathogenicity and population divergence.</title>
        <authorList>
            <person name="Manning V.A."/>
            <person name="Pandelova I."/>
            <person name="Dhillon B."/>
            <person name="Wilhelm L.J."/>
            <person name="Goodwin S.B."/>
            <person name="Berlin A.M."/>
            <person name="Figueroa M."/>
            <person name="Freitag M."/>
            <person name="Hane J.K."/>
            <person name="Henrissat B."/>
            <person name="Holman W.H."/>
            <person name="Kodira C.D."/>
            <person name="Martin J."/>
            <person name="Oliver R.P."/>
            <person name="Robbertse B."/>
            <person name="Schackwitz W."/>
            <person name="Schwartz D.C."/>
            <person name="Spatafora J.W."/>
            <person name="Turgeon B.G."/>
            <person name="Yandava C."/>
            <person name="Young S."/>
            <person name="Zhou S."/>
            <person name="Zeng Q."/>
            <person name="Grigoriev I.V."/>
            <person name="Ma L.-J."/>
            <person name="Ciuffetti L.M."/>
        </authorList>
    </citation>
    <scope>NUCLEOTIDE SEQUENCE [LARGE SCALE GENOMIC DNA]</scope>
    <source>
        <strain evidence="2">Pt-1C-BFP</strain>
    </source>
</reference>
<accession>B2WN81</accession>
<protein>
    <submittedName>
        <fullName evidence="1">Uncharacterized protein</fullName>
    </submittedName>
</protein>
<organism evidence="1 2">
    <name type="scientific">Pyrenophora tritici-repentis (strain Pt-1C-BFP)</name>
    <name type="common">Wheat tan spot fungus</name>
    <name type="synonym">Drechslera tritici-repentis</name>
    <dbReference type="NCBI Taxonomy" id="426418"/>
    <lineage>
        <taxon>Eukaryota</taxon>
        <taxon>Fungi</taxon>
        <taxon>Dikarya</taxon>
        <taxon>Ascomycota</taxon>
        <taxon>Pezizomycotina</taxon>
        <taxon>Dothideomycetes</taxon>
        <taxon>Pleosporomycetidae</taxon>
        <taxon>Pleosporales</taxon>
        <taxon>Pleosporineae</taxon>
        <taxon>Pleosporaceae</taxon>
        <taxon>Pyrenophora</taxon>
    </lineage>
</organism>
<sequence>MPDNFTKKPSRSAGPWLCSFDPTQEQEYADPGFLSYAVDPKYQILVLQTAPVQR</sequence>
<dbReference type="AlphaFoldDB" id="B2WN81"/>
<evidence type="ECO:0000313" key="1">
    <source>
        <dbReference type="EMBL" id="EDU44580.1"/>
    </source>
</evidence>
<dbReference type="EMBL" id="DS231631">
    <property type="protein sequence ID" value="EDU44580.1"/>
    <property type="molecule type" value="Genomic_DNA"/>
</dbReference>
<dbReference type="Proteomes" id="UP000001471">
    <property type="component" value="Unassembled WGS sequence"/>
</dbReference>
<evidence type="ECO:0000313" key="2">
    <source>
        <dbReference type="Proteomes" id="UP000001471"/>
    </source>
</evidence>
<dbReference type="InParanoid" id="B2WN81"/>
<proteinExistence type="predicted"/>
<name>B2WN81_PYRTR</name>
<gene>
    <name evidence="1" type="ORF">PTRG_11530</name>
</gene>